<dbReference type="InterPro" id="IPR050557">
    <property type="entry name" value="RTX_toxin/Mannuronan_C5-epim"/>
</dbReference>
<dbReference type="SUPFAM" id="SSF51120">
    <property type="entry name" value="beta-Roll"/>
    <property type="match status" value="5"/>
</dbReference>
<keyword evidence="10" id="KW-1185">Reference proteome</keyword>
<evidence type="ECO:0000256" key="4">
    <source>
        <dbReference type="ARBA" id="ARBA00022656"/>
    </source>
</evidence>
<dbReference type="Pfam" id="PF00353">
    <property type="entry name" value="HemolysinCabind"/>
    <property type="match status" value="15"/>
</dbReference>
<dbReference type="GO" id="GO:0016020">
    <property type="term" value="C:membrane"/>
    <property type="evidence" value="ECO:0007669"/>
    <property type="project" value="UniProtKB-SubCell"/>
</dbReference>
<keyword evidence="5" id="KW-0677">Repeat</keyword>
<dbReference type="PROSITE" id="PS00330">
    <property type="entry name" value="HEMOLYSIN_CALCIUM"/>
    <property type="match status" value="6"/>
</dbReference>
<dbReference type="EMBL" id="CP024785">
    <property type="protein sequence ID" value="AUB35834.1"/>
    <property type="molecule type" value="Genomic_DNA"/>
</dbReference>
<feature type="compositionally biased region" description="Low complexity" evidence="8">
    <location>
        <begin position="260"/>
        <end position="274"/>
    </location>
</feature>
<protein>
    <submittedName>
        <fullName evidence="9">Ca2+-binding protein, RTX toxin-related</fullName>
    </submittedName>
</protein>
<dbReference type="PANTHER" id="PTHR38340:SF1">
    <property type="entry name" value="S-LAYER PROTEIN"/>
    <property type="match status" value="1"/>
</dbReference>
<dbReference type="RefSeq" id="WP_100897929.1">
    <property type="nucleotide sequence ID" value="NZ_CAWNNC010000001.1"/>
</dbReference>
<keyword evidence="7" id="KW-0472">Membrane</keyword>
<dbReference type="Gene3D" id="2.150.10.10">
    <property type="entry name" value="Serralysin-like metalloprotease, C-terminal"/>
    <property type="match status" value="8"/>
</dbReference>
<proteinExistence type="predicted"/>
<dbReference type="PANTHER" id="PTHR38340">
    <property type="entry name" value="S-LAYER PROTEIN"/>
    <property type="match status" value="1"/>
</dbReference>
<dbReference type="InterPro" id="IPR003995">
    <property type="entry name" value="RTX_toxin_determinant-A"/>
</dbReference>
<name>A0A2K8SK51_9NOSO</name>
<dbReference type="InterPro" id="IPR018511">
    <property type="entry name" value="Hemolysin-typ_Ca-bd_CS"/>
</dbReference>
<dbReference type="PRINTS" id="PR01488">
    <property type="entry name" value="RTXTOXINA"/>
</dbReference>
<gene>
    <name evidence="9" type="ORF">COO91_01727</name>
</gene>
<dbReference type="InterPro" id="IPR001343">
    <property type="entry name" value="Hemolysn_Ca-bd"/>
</dbReference>
<sequence>MANIIGINGNDTLLGTNSADTINGNGNDSFDQDNDSLTGGGGKDKFVYNLNYYSSSNTDTITDFGGVGQGITPSAAVIAEVDTIQFQGYYFTPQNLLLAQKGSNLEITFEGQAGAKVILQNFKLENLNNLPAISSRPAIGNILFNGQTSITDSFDVFNANSTQTNLFNKNTVTFLNDLGNNITGLDNSNDVVNGQAGNDKIDGLSGNDLLRGGTGNDTLIGGEGDDSLNGGEGDDSLNGGEGDDSLNGGEGNDLLSGDAGNDTLLGGTDNDTLLGGSGDDRLDVGSSNLDFFVGGNQLLSGDDGNDTLSASGYESRNGNNNYSSGNNTLNGGVGDDYLIVNFSKANNLLNGGDGNDTFFKNYSGNDTIDGGKGDDLLSYDTSDDSYYITEGITSTFNTTTNIGSITVGTNRVSYKNIERLDIAGTEYDDLIVGSNGNDTLDPGYSGNDTIDGGKGDDLLSYTTVNSSEGITSSFDATTNTGLITDGTRLVSYKNIERLNITGVFGDDLIVGSNGNDTLDPGYSGNDTVDGGTGDDLLKFVSYVSEGITSTFNAATKTGSITAGTNQVSYKNIERLEITGTQYDDYIVGSNGNDTFFTSDNGDDTIDGGSGDDLLSYTPNTTQGITSAFDVTTNTGLITTGRDRVSYKNIERLQIAGTNGNDNIVGSNGNDTIIGNYTFYVGYRELYAVDVIRGNDTIDGGKGDDLLIVNDSGDTEGEEITSTFNAIANTGSITAGTNQVSYKNIERLEITGTQYDDFIVGGNGNDTLNGGDGNDTLIGGNGNDSLIGGSGTDTFAFNSFNEGIDGIYDFNATNELIQVSAAGFGGGLSPRLLNTNQFTIGASATTNTQRFIYNSATGALFFDQDGSAIAFTQVQFGQLSSGLSLTKNNFVVV</sequence>
<dbReference type="GO" id="GO:0005509">
    <property type="term" value="F:calcium ion binding"/>
    <property type="evidence" value="ECO:0007669"/>
    <property type="project" value="InterPro"/>
</dbReference>
<evidence type="ECO:0000256" key="5">
    <source>
        <dbReference type="ARBA" id="ARBA00022737"/>
    </source>
</evidence>
<evidence type="ECO:0000256" key="6">
    <source>
        <dbReference type="ARBA" id="ARBA00023026"/>
    </source>
</evidence>
<dbReference type="PRINTS" id="PR00313">
    <property type="entry name" value="CABNDNGRPT"/>
</dbReference>
<keyword evidence="3" id="KW-0964">Secreted</keyword>
<organism evidence="9 10">
    <name type="scientific">Nostoc flagelliforme CCNUN1</name>
    <dbReference type="NCBI Taxonomy" id="2038116"/>
    <lineage>
        <taxon>Bacteria</taxon>
        <taxon>Bacillati</taxon>
        <taxon>Cyanobacteriota</taxon>
        <taxon>Cyanophyceae</taxon>
        <taxon>Nostocales</taxon>
        <taxon>Nostocaceae</taxon>
        <taxon>Nostoc</taxon>
    </lineage>
</organism>
<dbReference type="InterPro" id="IPR011049">
    <property type="entry name" value="Serralysin-like_metalloprot_C"/>
</dbReference>
<dbReference type="KEGG" id="nfl:COO91_01727"/>
<feature type="region of interest" description="Disordered" evidence="8">
    <location>
        <begin position="303"/>
        <end position="327"/>
    </location>
</feature>
<dbReference type="OrthoDB" id="473994at2"/>
<dbReference type="AlphaFoldDB" id="A0A2K8SK51"/>
<accession>A0A2K8SK51</accession>
<evidence type="ECO:0000256" key="7">
    <source>
        <dbReference type="ARBA" id="ARBA00023136"/>
    </source>
</evidence>
<evidence type="ECO:0000256" key="1">
    <source>
        <dbReference type="ARBA" id="ARBA00004370"/>
    </source>
</evidence>
<comment type="subcellular location">
    <subcellularLocation>
        <location evidence="1">Membrane</location>
    </subcellularLocation>
    <subcellularLocation>
        <location evidence="2">Secreted</location>
    </subcellularLocation>
</comment>
<evidence type="ECO:0000256" key="8">
    <source>
        <dbReference type="SAM" id="MobiDB-lite"/>
    </source>
</evidence>
<evidence type="ECO:0000313" key="9">
    <source>
        <dbReference type="EMBL" id="AUB35834.1"/>
    </source>
</evidence>
<reference evidence="9 10" key="1">
    <citation type="submission" date="2017-11" db="EMBL/GenBank/DDBJ databases">
        <title>Complete genome of a free-living desiccation-tolerant cyanobacterium and its photosynthetic adaptation to extreme terrestrial habitat.</title>
        <authorList>
            <person name="Shang J."/>
        </authorList>
    </citation>
    <scope>NUCLEOTIDE SEQUENCE [LARGE SCALE GENOMIC DNA]</scope>
    <source>
        <strain evidence="9 10">CCNUN1</strain>
    </source>
</reference>
<evidence type="ECO:0000256" key="3">
    <source>
        <dbReference type="ARBA" id="ARBA00022525"/>
    </source>
</evidence>
<feature type="compositionally biased region" description="Low complexity" evidence="8">
    <location>
        <begin position="311"/>
        <end position="327"/>
    </location>
</feature>
<dbReference type="GO" id="GO:0090729">
    <property type="term" value="F:toxin activity"/>
    <property type="evidence" value="ECO:0007669"/>
    <property type="project" value="UniProtKB-KW"/>
</dbReference>
<evidence type="ECO:0000313" key="10">
    <source>
        <dbReference type="Proteomes" id="UP000232003"/>
    </source>
</evidence>
<dbReference type="GO" id="GO:0005576">
    <property type="term" value="C:extracellular region"/>
    <property type="evidence" value="ECO:0007669"/>
    <property type="project" value="UniProtKB-SubCell"/>
</dbReference>
<keyword evidence="6" id="KW-0843">Virulence</keyword>
<dbReference type="Proteomes" id="UP000232003">
    <property type="component" value="Chromosome"/>
</dbReference>
<evidence type="ECO:0000256" key="2">
    <source>
        <dbReference type="ARBA" id="ARBA00004613"/>
    </source>
</evidence>
<keyword evidence="4" id="KW-0800">Toxin</keyword>
<feature type="region of interest" description="Disordered" evidence="8">
    <location>
        <begin position="214"/>
        <end position="279"/>
    </location>
</feature>